<reference evidence="1" key="1">
    <citation type="journal article" date="2022" name="bioRxiv">
        <title>Sequencing and chromosome-scale assembly of the giantPleurodeles waltlgenome.</title>
        <authorList>
            <person name="Brown T."/>
            <person name="Elewa A."/>
            <person name="Iarovenko S."/>
            <person name="Subramanian E."/>
            <person name="Araus A.J."/>
            <person name="Petzold A."/>
            <person name="Susuki M."/>
            <person name="Suzuki K.-i.T."/>
            <person name="Hayashi T."/>
            <person name="Toyoda A."/>
            <person name="Oliveira C."/>
            <person name="Osipova E."/>
            <person name="Leigh N.D."/>
            <person name="Simon A."/>
            <person name="Yun M.H."/>
        </authorList>
    </citation>
    <scope>NUCLEOTIDE SEQUENCE</scope>
    <source>
        <strain evidence="1">20211129_DDA</strain>
        <tissue evidence="1">Liver</tissue>
    </source>
</reference>
<organism evidence="1 2">
    <name type="scientific">Pleurodeles waltl</name>
    <name type="common">Iberian ribbed newt</name>
    <dbReference type="NCBI Taxonomy" id="8319"/>
    <lineage>
        <taxon>Eukaryota</taxon>
        <taxon>Metazoa</taxon>
        <taxon>Chordata</taxon>
        <taxon>Craniata</taxon>
        <taxon>Vertebrata</taxon>
        <taxon>Euteleostomi</taxon>
        <taxon>Amphibia</taxon>
        <taxon>Batrachia</taxon>
        <taxon>Caudata</taxon>
        <taxon>Salamandroidea</taxon>
        <taxon>Salamandridae</taxon>
        <taxon>Pleurodelinae</taxon>
        <taxon>Pleurodeles</taxon>
    </lineage>
</organism>
<accession>A0AAV7SX31</accession>
<sequence>MLAHLEIDGDMDDDDAEGALHTIHTMQPGVCPRKQILKCHILVAGQAVVALIDMGASLAISHADFVNSPDSPIHNHSAEAVVPRGTEAAGNLTSERVRRYPATPLARLTACVCSRRRLRLCCPATARPLKAALPEHATHEGALKRHGTCQMRRP</sequence>
<comment type="caution">
    <text evidence="1">The sequence shown here is derived from an EMBL/GenBank/DDBJ whole genome shotgun (WGS) entry which is preliminary data.</text>
</comment>
<evidence type="ECO:0000313" key="1">
    <source>
        <dbReference type="EMBL" id="KAJ1168659.1"/>
    </source>
</evidence>
<evidence type="ECO:0000313" key="2">
    <source>
        <dbReference type="Proteomes" id="UP001066276"/>
    </source>
</evidence>
<dbReference type="EMBL" id="JANPWB010000007">
    <property type="protein sequence ID" value="KAJ1168659.1"/>
    <property type="molecule type" value="Genomic_DNA"/>
</dbReference>
<protein>
    <submittedName>
        <fullName evidence="1">Uncharacterized protein</fullName>
    </submittedName>
</protein>
<gene>
    <name evidence="1" type="ORF">NDU88_000577</name>
</gene>
<keyword evidence="2" id="KW-1185">Reference proteome</keyword>
<dbReference type="Proteomes" id="UP001066276">
    <property type="component" value="Chromosome 4_1"/>
</dbReference>
<dbReference type="AlphaFoldDB" id="A0AAV7SX31"/>
<name>A0AAV7SX31_PLEWA</name>
<proteinExistence type="predicted"/>